<keyword evidence="6" id="KW-0132">Cell division</keyword>
<evidence type="ECO:0000256" key="10">
    <source>
        <dbReference type="SAM" id="MobiDB-lite"/>
    </source>
</evidence>
<feature type="compositionally biased region" description="Basic and acidic residues" evidence="10">
    <location>
        <begin position="1"/>
        <end position="17"/>
    </location>
</feature>
<dbReference type="InterPro" id="IPR056794">
    <property type="entry name" value="PATL1-6_C_GOLD"/>
</dbReference>
<dbReference type="PROSITE" id="PS50866">
    <property type="entry name" value="GOLD"/>
    <property type="match status" value="1"/>
</dbReference>
<comment type="similarity">
    <text evidence="3">Belongs to the patellin family.</text>
</comment>
<dbReference type="PANTHER" id="PTHR45932:SF2">
    <property type="entry name" value="PATELLIN-4"/>
    <property type="match status" value="1"/>
</dbReference>
<dbReference type="InterPro" id="IPR001251">
    <property type="entry name" value="CRAL-TRIO_dom"/>
</dbReference>
<dbReference type="InterPro" id="IPR036273">
    <property type="entry name" value="CRAL/TRIO_N_dom_sf"/>
</dbReference>
<dbReference type="GO" id="GO:0051301">
    <property type="term" value="P:cell division"/>
    <property type="evidence" value="ECO:0007669"/>
    <property type="project" value="UniProtKB-KW"/>
</dbReference>
<keyword evidence="9" id="KW-0131">Cell cycle</keyword>
<keyword evidence="14" id="KW-1185">Reference proteome</keyword>
<dbReference type="Proteomes" id="UP001180020">
    <property type="component" value="Unassembled WGS sequence"/>
</dbReference>
<dbReference type="SMART" id="SM00516">
    <property type="entry name" value="SEC14"/>
    <property type="match status" value="1"/>
</dbReference>
<dbReference type="PROSITE" id="PS50191">
    <property type="entry name" value="CRAL_TRIO"/>
    <property type="match status" value="1"/>
</dbReference>
<name>A0AAV9E2R2_ACOCL</name>
<keyword evidence="7" id="KW-0446">Lipid-binding</keyword>
<proteinExistence type="inferred from homology"/>
<dbReference type="GO" id="GO:0008289">
    <property type="term" value="F:lipid binding"/>
    <property type="evidence" value="ECO:0007669"/>
    <property type="project" value="UniProtKB-KW"/>
</dbReference>
<dbReference type="Pfam" id="PF03765">
    <property type="entry name" value="CRAL_TRIO_N"/>
    <property type="match status" value="1"/>
</dbReference>
<organism evidence="13 14">
    <name type="scientific">Acorus calamus</name>
    <name type="common">Sweet flag</name>
    <dbReference type="NCBI Taxonomy" id="4465"/>
    <lineage>
        <taxon>Eukaryota</taxon>
        <taxon>Viridiplantae</taxon>
        <taxon>Streptophyta</taxon>
        <taxon>Embryophyta</taxon>
        <taxon>Tracheophyta</taxon>
        <taxon>Spermatophyta</taxon>
        <taxon>Magnoliopsida</taxon>
        <taxon>Liliopsida</taxon>
        <taxon>Acoraceae</taxon>
        <taxon>Acorus</taxon>
    </lineage>
</organism>
<reference evidence="13" key="1">
    <citation type="journal article" date="2023" name="Nat. Commun.">
        <title>Diploid and tetraploid genomes of Acorus and the evolution of monocots.</title>
        <authorList>
            <person name="Ma L."/>
            <person name="Liu K.W."/>
            <person name="Li Z."/>
            <person name="Hsiao Y.Y."/>
            <person name="Qi Y."/>
            <person name="Fu T."/>
            <person name="Tang G.D."/>
            <person name="Zhang D."/>
            <person name="Sun W.H."/>
            <person name="Liu D.K."/>
            <person name="Li Y."/>
            <person name="Chen G.Z."/>
            <person name="Liu X.D."/>
            <person name="Liao X.Y."/>
            <person name="Jiang Y.T."/>
            <person name="Yu X."/>
            <person name="Hao Y."/>
            <person name="Huang J."/>
            <person name="Zhao X.W."/>
            <person name="Ke S."/>
            <person name="Chen Y.Y."/>
            <person name="Wu W.L."/>
            <person name="Hsu J.L."/>
            <person name="Lin Y.F."/>
            <person name="Huang M.D."/>
            <person name="Li C.Y."/>
            <person name="Huang L."/>
            <person name="Wang Z.W."/>
            <person name="Zhao X."/>
            <person name="Zhong W.Y."/>
            <person name="Peng D.H."/>
            <person name="Ahmad S."/>
            <person name="Lan S."/>
            <person name="Zhang J.S."/>
            <person name="Tsai W.C."/>
            <person name="Van de Peer Y."/>
            <person name="Liu Z.J."/>
        </authorList>
    </citation>
    <scope>NUCLEOTIDE SEQUENCE</scope>
    <source>
        <strain evidence="13">CP</strain>
    </source>
</reference>
<feature type="region of interest" description="Disordered" evidence="10">
    <location>
        <begin position="1"/>
        <end position="64"/>
    </location>
</feature>
<gene>
    <name evidence="13" type="primary">PATL4</name>
    <name evidence="13" type="ORF">QJS10_CPA09g01025</name>
</gene>
<dbReference type="Pfam" id="PF25099">
    <property type="entry name" value="GOLD_PATL1_C"/>
    <property type="match status" value="1"/>
</dbReference>
<dbReference type="SUPFAM" id="SSF46938">
    <property type="entry name" value="CRAL/TRIO N-terminal domain"/>
    <property type="match status" value="1"/>
</dbReference>
<evidence type="ECO:0000259" key="12">
    <source>
        <dbReference type="PROSITE" id="PS50866"/>
    </source>
</evidence>
<dbReference type="PANTHER" id="PTHR45932">
    <property type="entry name" value="PATELLIN-1"/>
    <property type="match status" value="1"/>
</dbReference>
<evidence type="ECO:0000313" key="14">
    <source>
        <dbReference type="Proteomes" id="UP001180020"/>
    </source>
</evidence>
<dbReference type="InterPro" id="IPR011074">
    <property type="entry name" value="CRAL/TRIO_N_dom"/>
</dbReference>
<dbReference type="PRINTS" id="PR00180">
    <property type="entry name" value="CRETINALDHBP"/>
</dbReference>
<keyword evidence="8" id="KW-0472">Membrane</keyword>
<dbReference type="EMBL" id="JAUJYO010000009">
    <property type="protein sequence ID" value="KAK1307948.1"/>
    <property type="molecule type" value="Genomic_DNA"/>
</dbReference>
<dbReference type="Gene3D" id="2.60.120.680">
    <property type="entry name" value="GOLD domain"/>
    <property type="match status" value="1"/>
</dbReference>
<evidence type="ECO:0000256" key="2">
    <source>
        <dbReference type="ARBA" id="ARBA00004496"/>
    </source>
</evidence>
<evidence type="ECO:0000259" key="11">
    <source>
        <dbReference type="PROSITE" id="PS50191"/>
    </source>
</evidence>
<dbReference type="SMART" id="SM01100">
    <property type="entry name" value="CRAL_TRIO_N"/>
    <property type="match status" value="1"/>
</dbReference>
<feature type="compositionally biased region" description="Low complexity" evidence="10">
    <location>
        <begin position="18"/>
        <end position="30"/>
    </location>
</feature>
<dbReference type="AlphaFoldDB" id="A0AAV9E2R2"/>
<evidence type="ECO:0000256" key="9">
    <source>
        <dbReference type="ARBA" id="ARBA00023306"/>
    </source>
</evidence>
<dbReference type="Pfam" id="PF00650">
    <property type="entry name" value="CRAL_TRIO"/>
    <property type="match status" value="1"/>
</dbReference>
<evidence type="ECO:0000256" key="3">
    <source>
        <dbReference type="ARBA" id="ARBA00007155"/>
    </source>
</evidence>
<dbReference type="InterPro" id="IPR044834">
    <property type="entry name" value="PATL"/>
</dbReference>
<dbReference type="GO" id="GO:0016020">
    <property type="term" value="C:membrane"/>
    <property type="evidence" value="ECO:0007669"/>
    <property type="project" value="UniProtKB-SubCell"/>
</dbReference>
<evidence type="ECO:0000256" key="7">
    <source>
        <dbReference type="ARBA" id="ARBA00023121"/>
    </source>
</evidence>
<keyword evidence="5" id="KW-0963">Cytoplasm</keyword>
<dbReference type="CDD" id="cd00170">
    <property type="entry name" value="SEC14"/>
    <property type="match status" value="1"/>
</dbReference>
<reference evidence="13" key="2">
    <citation type="submission" date="2023-06" db="EMBL/GenBank/DDBJ databases">
        <authorList>
            <person name="Ma L."/>
            <person name="Liu K.-W."/>
            <person name="Li Z."/>
            <person name="Hsiao Y.-Y."/>
            <person name="Qi Y."/>
            <person name="Fu T."/>
            <person name="Tang G."/>
            <person name="Zhang D."/>
            <person name="Sun W.-H."/>
            <person name="Liu D.-K."/>
            <person name="Li Y."/>
            <person name="Chen G.-Z."/>
            <person name="Liu X.-D."/>
            <person name="Liao X.-Y."/>
            <person name="Jiang Y.-T."/>
            <person name="Yu X."/>
            <person name="Hao Y."/>
            <person name="Huang J."/>
            <person name="Zhao X.-W."/>
            <person name="Ke S."/>
            <person name="Chen Y.-Y."/>
            <person name="Wu W.-L."/>
            <person name="Hsu J.-L."/>
            <person name="Lin Y.-F."/>
            <person name="Huang M.-D."/>
            <person name="Li C.-Y."/>
            <person name="Huang L."/>
            <person name="Wang Z.-W."/>
            <person name="Zhao X."/>
            <person name="Zhong W.-Y."/>
            <person name="Peng D.-H."/>
            <person name="Ahmad S."/>
            <person name="Lan S."/>
            <person name="Zhang J.-S."/>
            <person name="Tsai W.-C."/>
            <person name="Van De Peer Y."/>
            <person name="Liu Z.-J."/>
        </authorList>
    </citation>
    <scope>NUCLEOTIDE SEQUENCE</scope>
    <source>
        <strain evidence="13">CP</strain>
        <tissue evidence="13">Leaves</tissue>
    </source>
</reference>
<dbReference type="GO" id="GO:0005737">
    <property type="term" value="C:cytoplasm"/>
    <property type="evidence" value="ECO:0007669"/>
    <property type="project" value="UniProtKB-SubCell"/>
</dbReference>
<comment type="caution">
    <text evidence="13">The sequence shown here is derived from an EMBL/GenBank/DDBJ whole genome shotgun (WGS) entry which is preliminary data.</text>
</comment>
<evidence type="ECO:0000256" key="6">
    <source>
        <dbReference type="ARBA" id="ARBA00022618"/>
    </source>
</evidence>
<feature type="domain" description="CRAL-TRIO" evidence="11">
    <location>
        <begin position="150"/>
        <end position="324"/>
    </location>
</feature>
<accession>A0AAV9E2R2</accession>
<evidence type="ECO:0000313" key="13">
    <source>
        <dbReference type="EMBL" id="KAK1307948.1"/>
    </source>
</evidence>
<sequence>MTVETKSDDTHIADEPPKAVVEPVEAVDAVVAEKEEDNEEPSSSKPVPAVEKSSSFKEESLLPSDLNEAEKKALSELRLKLEETAEVEKEVSLWGVPLLPSKASPGTDVILLKFLRAREFKVEAALEMLKNTLRWRKESRIDSVLDEEGLGDDLEAAGAAHMSGTDREGHPICYNVYGVFGDAEAYQKTFGTEEKRERFLRWRFQLLERGIRKLNFEPGGVASILQITDLKDAPGPSKKELRVTTKRAVGLLQDNYPEFVARNIFINVPFWYYAFHSILSPFLTQRTKSKLVFARPASVTETLLKYIPAEEIPIQYGGLQRDNDTEFSLDNGKVLELVVKAGSTETIELPMPEVGTTLLWDLTVLGWDVNYKEEFIPTDEGFYTIIVQKGKKMGTQDAPIRNSFRNNEQGKVVLTIENSTFKKKKVLYRYKTKGSA</sequence>
<evidence type="ECO:0000256" key="4">
    <source>
        <dbReference type="ARBA" id="ARBA00022448"/>
    </source>
</evidence>
<evidence type="ECO:0000256" key="1">
    <source>
        <dbReference type="ARBA" id="ARBA00004370"/>
    </source>
</evidence>
<protein>
    <submittedName>
        <fullName evidence="13">Patellin-4</fullName>
    </submittedName>
</protein>
<dbReference type="Gene3D" id="3.40.525.10">
    <property type="entry name" value="CRAL-TRIO lipid binding domain"/>
    <property type="match status" value="1"/>
</dbReference>
<keyword evidence="4" id="KW-0813">Transport</keyword>
<evidence type="ECO:0000256" key="5">
    <source>
        <dbReference type="ARBA" id="ARBA00022490"/>
    </source>
</evidence>
<comment type="subcellular location">
    <subcellularLocation>
        <location evidence="2">Cytoplasm</location>
    </subcellularLocation>
    <subcellularLocation>
        <location evidence="1">Membrane</location>
    </subcellularLocation>
</comment>
<evidence type="ECO:0000256" key="8">
    <source>
        <dbReference type="ARBA" id="ARBA00023136"/>
    </source>
</evidence>
<dbReference type="InterPro" id="IPR009038">
    <property type="entry name" value="GOLD_dom"/>
</dbReference>
<feature type="domain" description="GOLD" evidence="12">
    <location>
        <begin position="300"/>
        <end position="432"/>
    </location>
</feature>
<dbReference type="SUPFAM" id="SSF52087">
    <property type="entry name" value="CRAL/TRIO domain"/>
    <property type="match status" value="1"/>
</dbReference>
<dbReference type="InterPro" id="IPR036865">
    <property type="entry name" value="CRAL-TRIO_dom_sf"/>
</dbReference>